<comment type="caution">
    <text evidence="2">The sequence shown here is derived from an EMBL/GenBank/DDBJ whole genome shotgun (WGS) entry which is preliminary data.</text>
</comment>
<evidence type="ECO:0000259" key="1">
    <source>
        <dbReference type="Pfam" id="PF00149"/>
    </source>
</evidence>
<gene>
    <name evidence="2" type="ORF">ACFO5K_23135</name>
</gene>
<dbReference type="InterPro" id="IPR029052">
    <property type="entry name" value="Metallo-depent_PP-like"/>
</dbReference>
<evidence type="ECO:0000313" key="3">
    <source>
        <dbReference type="Proteomes" id="UP001595844"/>
    </source>
</evidence>
<dbReference type="PANTHER" id="PTHR42850:SF7">
    <property type="entry name" value="BIS(5'-NUCLEOSYL)-TETRAPHOSPHATASE PRPE [ASYMMETRICAL]"/>
    <property type="match status" value="1"/>
</dbReference>
<dbReference type="InterPro" id="IPR004843">
    <property type="entry name" value="Calcineurin-like_PHP"/>
</dbReference>
<evidence type="ECO:0000313" key="2">
    <source>
        <dbReference type="EMBL" id="MFC4376985.1"/>
    </source>
</evidence>
<dbReference type="SUPFAM" id="SSF56300">
    <property type="entry name" value="Metallo-dependent phosphatases"/>
    <property type="match status" value="1"/>
</dbReference>
<dbReference type="Gene3D" id="3.60.21.10">
    <property type="match status" value="1"/>
</dbReference>
<dbReference type="RefSeq" id="WP_378566829.1">
    <property type="nucleotide sequence ID" value="NZ_JBHSDL010000028.1"/>
</dbReference>
<dbReference type="Proteomes" id="UP001595844">
    <property type="component" value="Unassembled WGS sequence"/>
</dbReference>
<sequence>MTEPRRIDILPRDRRDLTGPFDVIGDVHGCRAELETLLGELGYRLDRDERGRPVGATHPAGRTAVFVGDLVDRGPDTPGVLRLVMGMVAARTALCVAGNHEFKLVRALDGRNVRIAHGLERSLAQLADEDPEFRSAAHDFCRDLPGHYLLDHGRLVVAHAGLPQSLHGSTSGRARSFALYGAPTGEVDEHGYPVRYDWAQDYRGTATVVYGHTPVPELVWVNNTLCLDTGVVFGGALSALRYPELTTVSVPAQQVWSERAGITPAAG</sequence>
<protein>
    <submittedName>
        <fullName evidence="2">Metallophosphoesterase</fullName>
    </submittedName>
</protein>
<proteinExistence type="predicted"/>
<dbReference type="Pfam" id="PF00149">
    <property type="entry name" value="Metallophos"/>
    <property type="match status" value="1"/>
</dbReference>
<name>A0ABV8VRC3_9NOCA</name>
<feature type="domain" description="Calcineurin-like phosphoesterase" evidence="1">
    <location>
        <begin position="20"/>
        <end position="216"/>
    </location>
</feature>
<dbReference type="InterPro" id="IPR041780">
    <property type="entry name" value="MPP_PrpE-like"/>
</dbReference>
<accession>A0ABV8VRC3</accession>
<reference evidence="3" key="1">
    <citation type="journal article" date="2019" name="Int. J. Syst. Evol. Microbiol.">
        <title>The Global Catalogue of Microorganisms (GCM) 10K type strain sequencing project: providing services to taxonomists for standard genome sequencing and annotation.</title>
        <authorList>
            <consortium name="The Broad Institute Genomics Platform"/>
            <consortium name="The Broad Institute Genome Sequencing Center for Infectious Disease"/>
            <person name="Wu L."/>
            <person name="Ma J."/>
        </authorList>
    </citation>
    <scope>NUCLEOTIDE SEQUENCE [LARGE SCALE GENOMIC DNA]</scope>
    <source>
        <strain evidence="3">IBRC-M 10490</strain>
    </source>
</reference>
<dbReference type="InterPro" id="IPR050126">
    <property type="entry name" value="Ap4A_hydrolase"/>
</dbReference>
<dbReference type="PANTHER" id="PTHR42850">
    <property type="entry name" value="METALLOPHOSPHOESTERASE"/>
    <property type="match status" value="1"/>
</dbReference>
<dbReference type="CDD" id="cd07423">
    <property type="entry name" value="MPP_Prp_like"/>
    <property type="match status" value="1"/>
</dbReference>
<dbReference type="EMBL" id="JBHSDL010000028">
    <property type="protein sequence ID" value="MFC4376985.1"/>
    <property type="molecule type" value="Genomic_DNA"/>
</dbReference>
<organism evidence="2 3">
    <name type="scientific">Nocardia halotolerans</name>
    <dbReference type="NCBI Taxonomy" id="1755878"/>
    <lineage>
        <taxon>Bacteria</taxon>
        <taxon>Bacillati</taxon>
        <taxon>Actinomycetota</taxon>
        <taxon>Actinomycetes</taxon>
        <taxon>Mycobacteriales</taxon>
        <taxon>Nocardiaceae</taxon>
        <taxon>Nocardia</taxon>
    </lineage>
</organism>
<keyword evidence="3" id="KW-1185">Reference proteome</keyword>